<geneLocation type="plasmid" evidence="1">
    <name>pRSPA02</name>
</geneLocation>
<evidence type="ECO:0000313" key="1">
    <source>
        <dbReference type="EMBL" id="ABP72978.1"/>
    </source>
</evidence>
<dbReference type="AlphaFoldDB" id="A4X014"/>
<dbReference type="KEGG" id="rsq:Rsph17025_4127"/>
<sequence length="80" mass="8563">MREEAGCYLGEVRQAMGTTQGRLINDRTLMGCLAAAQHETERLLGGAAGAEARTLHALGFALDEIRGALLHLGRSVECRP</sequence>
<reference evidence="1" key="1">
    <citation type="submission" date="2007-04" db="EMBL/GenBank/DDBJ databases">
        <title>Complete sequence of plasmid pRSPA02 of Rhodobacter sphaeroides ATCC 17025.</title>
        <authorList>
            <consortium name="US DOE Joint Genome Institute"/>
            <person name="Copeland A."/>
            <person name="Lucas S."/>
            <person name="Lapidus A."/>
            <person name="Barry K."/>
            <person name="Detter J.C."/>
            <person name="Glavina del Rio T."/>
            <person name="Hammon N."/>
            <person name="Israni S."/>
            <person name="Dalin E."/>
            <person name="Tice H."/>
            <person name="Pitluck S."/>
            <person name="Chertkov O."/>
            <person name="Brettin T."/>
            <person name="Bruce D."/>
            <person name="Han C."/>
            <person name="Schmutz J."/>
            <person name="Larimer F."/>
            <person name="Land M."/>
            <person name="Hauser L."/>
            <person name="Kyrpides N."/>
            <person name="Kim E."/>
            <person name="Richardson P."/>
            <person name="Mackenzie C."/>
            <person name="Choudhary M."/>
            <person name="Donohue T.J."/>
            <person name="Kaplan S."/>
        </authorList>
    </citation>
    <scope>NUCLEOTIDE SEQUENCE [LARGE SCALE GENOMIC DNA]</scope>
    <source>
        <strain evidence="1">ATCC 17025</strain>
        <plasmid evidence="1">pRSPA02</plasmid>
    </source>
</reference>
<dbReference type="EMBL" id="CP000663">
    <property type="protein sequence ID" value="ABP72978.1"/>
    <property type="molecule type" value="Genomic_DNA"/>
</dbReference>
<dbReference type="BioCyc" id="RSPH349102:G1G8M-4259-MONOMER"/>
<proteinExistence type="predicted"/>
<dbReference type="HOGENOM" id="CLU_2587465_0_0_5"/>
<gene>
    <name evidence="1" type="ordered locus">Rsph17025_4127</name>
</gene>
<keyword evidence="1" id="KW-0614">Plasmid</keyword>
<organism evidence="1">
    <name type="scientific">Cereibacter sphaeroides (strain ATCC 17025 / ATH 2.4.3)</name>
    <name type="common">Rhodobacter sphaeroides</name>
    <dbReference type="NCBI Taxonomy" id="349102"/>
    <lineage>
        <taxon>Bacteria</taxon>
        <taxon>Pseudomonadati</taxon>
        <taxon>Pseudomonadota</taxon>
        <taxon>Alphaproteobacteria</taxon>
        <taxon>Rhodobacterales</taxon>
        <taxon>Paracoccaceae</taxon>
        <taxon>Cereibacter</taxon>
    </lineage>
</organism>
<protein>
    <submittedName>
        <fullName evidence="1">Uncharacterized protein</fullName>
    </submittedName>
</protein>
<name>A4X014_CERS5</name>
<accession>A4X014</accession>